<evidence type="ECO:0008006" key="3">
    <source>
        <dbReference type="Google" id="ProtNLM"/>
    </source>
</evidence>
<dbReference type="InterPro" id="IPR025633">
    <property type="entry name" value="DUF4291"/>
</dbReference>
<protein>
    <recommendedName>
        <fullName evidence="3">DUF4291 domain-containing protein</fullName>
    </recommendedName>
</protein>
<dbReference type="PANTHER" id="PTHR38567">
    <property type="entry name" value="DUF4291 DOMAIN-CONTAINING PROTEIN"/>
    <property type="match status" value="1"/>
</dbReference>
<dbReference type="EMBL" id="APPK01000036">
    <property type="protein sequence ID" value="ENV21762.1"/>
    <property type="molecule type" value="Genomic_DNA"/>
</dbReference>
<dbReference type="Pfam" id="PF14124">
    <property type="entry name" value="DUF4291"/>
    <property type="match status" value="1"/>
</dbReference>
<comment type="caution">
    <text evidence="1">The sequence shown here is derived from an EMBL/GenBank/DDBJ whole genome shotgun (WGS) entry which is preliminary data.</text>
</comment>
<accession>N8XBB7</accession>
<name>N8XBB7_ACIBZ</name>
<dbReference type="PATRIC" id="fig|1217651.3.peg.2121"/>
<gene>
    <name evidence="1" type="ORF">F963_02155</name>
</gene>
<proteinExistence type="predicted"/>
<evidence type="ECO:0000313" key="2">
    <source>
        <dbReference type="Proteomes" id="UP000013270"/>
    </source>
</evidence>
<organism evidence="1 2">
    <name type="scientific">Acinetobacter bereziniae NIPH 3</name>
    <dbReference type="NCBI Taxonomy" id="1217651"/>
    <lineage>
        <taxon>Bacteria</taxon>
        <taxon>Pseudomonadati</taxon>
        <taxon>Pseudomonadota</taxon>
        <taxon>Gammaproteobacteria</taxon>
        <taxon>Moraxellales</taxon>
        <taxon>Moraxellaceae</taxon>
        <taxon>Acinetobacter</taxon>
    </lineage>
</organism>
<dbReference type="AlphaFoldDB" id="N8XBB7"/>
<dbReference type="Proteomes" id="UP000013270">
    <property type="component" value="Unassembled WGS sequence"/>
</dbReference>
<dbReference type="PANTHER" id="PTHR38567:SF1">
    <property type="entry name" value="DUF4291 DOMAIN-CONTAINING PROTEIN"/>
    <property type="match status" value="1"/>
</dbReference>
<evidence type="ECO:0000313" key="1">
    <source>
        <dbReference type="EMBL" id="ENV21762.1"/>
    </source>
</evidence>
<sequence length="198" mass="23117">MNQYDEKVIRAYQTDSTIRVYQAFSDELASLAVKHHSFKDNPHFKMTRMTWIKPSFLWMMYRAGWGNKDNKQQRILAIDISKEGFDWALAHSCSSHKPITISTDEWNIVKSKTPVRIQWDPERNLLLEPLKYRTIQIGLSGIAVEHYINKWITGIIDITEEVKEISNLVVQHKFKEASLLLPNESIYIPDQTIEVAKL</sequence>
<dbReference type="HOGENOM" id="CLU_082565_1_1_6"/>
<reference evidence="1 2" key="1">
    <citation type="submission" date="2013-02" db="EMBL/GenBank/DDBJ databases">
        <title>The Genome Sequence of Acinetobacter bereziniae NIPH 3.</title>
        <authorList>
            <consortium name="The Broad Institute Genome Sequencing Platform"/>
            <consortium name="The Broad Institute Genome Sequencing Center for Infectious Disease"/>
            <person name="Cerqueira G."/>
            <person name="Feldgarden M."/>
            <person name="Courvalin P."/>
            <person name="Perichon B."/>
            <person name="Grillot-Courvalin C."/>
            <person name="Clermont D."/>
            <person name="Rocha E."/>
            <person name="Yoon E.-J."/>
            <person name="Nemec A."/>
            <person name="Walker B."/>
            <person name="Young S.K."/>
            <person name="Zeng Q."/>
            <person name="Gargeya S."/>
            <person name="Fitzgerald M."/>
            <person name="Haas B."/>
            <person name="Abouelleil A."/>
            <person name="Alvarado L."/>
            <person name="Arachchi H.M."/>
            <person name="Berlin A.M."/>
            <person name="Chapman S.B."/>
            <person name="Dewar J."/>
            <person name="Goldberg J."/>
            <person name="Griggs A."/>
            <person name="Gujja S."/>
            <person name="Hansen M."/>
            <person name="Howarth C."/>
            <person name="Imamovic A."/>
            <person name="Larimer J."/>
            <person name="McCowan C."/>
            <person name="Murphy C."/>
            <person name="Neiman D."/>
            <person name="Pearson M."/>
            <person name="Priest M."/>
            <person name="Roberts A."/>
            <person name="Saif S."/>
            <person name="Shea T."/>
            <person name="Sisk P."/>
            <person name="Sykes S."/>
            <person name="Wortman J."/>
            <person name="Nusbaum C."/>
            <person name="Birren B."/>
        </authorList>
    </citation>
    <scope>NUCLEOTIDE SEQUENCE [LARGE SCALE GENOMIC DNA]</scope>
    <source>
        <strain evidence="1 2">NIPH 3</strain>
    </source>
</reference>
<dbReference type="RefSeq" id="WP_004830657.1">
    <property type="nucleotide sequence ID" value="NZ_KB849468.1"/>
</dbReference>